<evidence type="ECO:0000313" key="2">
    <source>
        <dbReference type="Proteomes" id="UP001056079"/>
    </source>
</evidence>
<accession>A0ABY4UZZ8</accession>
<evidence type="ECO:0000313" key="1">
    <source>
        <dbReference type="EMBL" id="USC49734.1"/>
    </source>
</evidence>
<protein>
    <submittedName>
        <fullName evidence="1">Uncharacterized protein</fullName>
    </submittedName>
</protein>
<proteinExistence type="predicted"/>
<keyword evidence="2" id="KW-1185">Reference proteome</keyword>
<reference evidence="1" key="1">
    <citation type="submission" date="2021-08" db="EMBL/GenBank/DDBJ databases">
        <title>DNA methylation of m4C regulates biosynthesis of daptomycin in Streptomyces roseosporus L30.</title>
        <authorList>
            <person name="Fang J.-L."/>
        </authorList>
    </citation>
    <scope>NUCLEOTIDE SEQUENCE</scope>
    <source>
        <strain evidence="1">L30</strain>
    </source>
</reference>
<dbReference type="EMBL" id="CP098609">
    <property type="protein sequence ID" value="USC49734.1"/>
    <property type="molecule type" value="Genomic_DNA"/>
</dbReference>
<dbReference type="RefSeq" id="WP_006124529.1">
    <property type="nucleotide sequence ID" value="NZ_CP098609.1"/>
</dbReference>
<name>A0ABY4UZZ8_STRFL</name>
<organism evidence="1 2">
    <name type="scientific">Streptomyces filamentosus</name>
    <name type="common">Streptomyces roseosporus</name>
    <dbReference type="NCBI Taxonomy" id="67294"/>
    <lineage>
        <taxon>Bacteria</taxon>
        <taxon>Bacillati</taxon>
        <taxon>Actinomycetota</taxon>
        <taxon>Actinomycetes</taxon>
        <taxon>Kitasatosporales</taxon>
        <taxon>Streptomycetaceae</taxon>
        <taxon>Streptomyces</taxon>
    </lineage>
</organism>
<sequence>MSTRTETLDDAAAWLASIGEEGAAYLLRTCDVPVGARVEKDTRAVRAGESTHRAPCEFPEVLPCRCPARPRGLSEASVHRARQRARAAAYFQNAHLARARTSGGAR</sequence>
<dbReference type="Proteomes" id="UP001056079">
    <property type="component" value="Chromosome"/>
</dbReference>
<gene>
    <name evidence="1" type="ORF">K7395_24925</name>
</gene>